<gene>
    <name evidence="2" type="ORF">SAMN05421795_103243</name>
</gene>
<evidence type="ECO:0000313" key="3">
    <source>
        <dbReference type="Proteomes" id="UP000186098"/>
    </source>
</evidence>
<evidence type="ECO:0000313" key="2">
    <source>
        <dbReference type="EMBL" id="SIS74964.1"/>
    </source>
</evidence>
<dbReference type="RefSeq" id="WP_076365376.1">
    <property type="nucleotide sequence ID" value="NZ_FTOM01000003.1"/>
</dbReference>
<keyword evidence="3" id="KW-1185">Reference proteome</keyword>
<dbReference type="Pfam" id="PF11011">
    <property type="entry name" value="DUF2849"/>
    <property type="match status" value="1"/>
</dbReference>
<dbReference type="AlphaFoldDB" id="A0A1N7LME5"/>
<feature type="compositionally biased region" description="Pro residues" evidence="1">
    <location>
        <begin position="113"/>
        <end position="123"/>
    </location>
</feature>
<feature type="region of interest" description="Disordered" evidence="1">
    <location>
        <begin position="65"/>
        <end position="123"/>
    </location>
</feature>
<organism evidence="2 3">
    <name type="scientific">Phaeovulum vinaykumarii</name>
    <dbReference type="NCBI Taxonomy" id="407234"/>
    <lineage>
        <taxon>Bacteria</taxon>
        <taxon>Pseudomonadati</taxon>
        <taxon>Pseudomonadota</taxon>
        <taxon>Alphaproteobacteria</taxon>
        <taxon>Rhodobacterales</taxon>
        <taxon>Paracoccaceae</taxon>
        <taxon>Phaeovulum</taxon>
    </lineage>
</organism>
<accession>A0A1N7LME5</accession>
<proteinExistence type="predicted"/>
<dbReference type="EMBL" id="FTOM01000003">
    <property type="protein sequence ID" value="SIS74964.1"/>
    <property type="molecule type" value="Genomic_DNA"/>
</dbReference>
<evidence type="ECO:0000256" key="1">
    <source>
        <dbReference type="SAM" id="MobiDB-lite"/>
    </source>
</evidence>
<dbReference type="Proteomes" id="UP000186098">
    <property type="component" value="Unassembled WGS sequence"/>
</dbReference>
<feature type="compositionally biased region" description="Pro residues" evidence="1">
    <location>
        <begin position="70"/>
        <end position="79"/>
    </location>
</feature>
<sequence length="123" mass="12651">MSRPARRFTPALLGANCLLSGRVLWRTAQGWTEEARAAHLFEDATEAQAALTAAEAEVLRLVGPELVPADPGPDGPVPRPLRGRIRAGGPTLALPGAPFPSGAPFPETGPDAGPLPAPPDPAP</sequence>
<evidence type="ECO:0008006" key="4">
    <source>
        <dbReference type="Google" id="ProtNLM"/>
    </source>
</evidence>
<reference evidence="3" key="1">
    <citation type="submission" date="2017-01" db="EMBL/GenBank/DDBJ databases">
        <authorList>
            <person name="Varghese N."/>
            <person name="Submissions S."/>
        </authorList>
    </citation>
    <scope>NUCLEOTIDE SEQUENCE [LARGE SCALE GENOMIC DNA]</scope>
    <source>
        <strain evidence="3">DSM 18714</strain>
    </source>
</reference>
<name>A0A1N7LME5_9RHOB</name>
<dbReference type="STRING" id="407234.SAMN05421795_103243"/>
<protein>
    <recommendedName>
        <fullName evidence="4">DUF2849 domain-containing protein</fullName>
    </recommendedName>
</protein>
<dbReference type="InterPro" id="IPR021270">
    <property type="entry name" value="DUF2849"/>
</dbReference>